<feature type="compositionally biased region" description="Polar residues" evidence="1">
    <location>
        <begin position="930"/>
        <end position="945"/>
    </location>
</feature>
<feature type="compositionally biased region" description="Polar residues" evidence="1">
    <location>
        <begin position="546"/>
        <end position="576"/>
    </location>
</feature>
<protein>
    <submittedName>
        <fullName evidence="3">Retrovirus-related pol polyprotein from transposon TNT 1-94</fullName>
    </submittedName>
</protein>
<feature type="region of interest" description="Disordered" evidence="1">
    <location>
        <begin position="910"/>
        <end position="951"/>
    </location>
</feature>
<proteinExistence type="predicted"/>
<sequence length="1109" mass="124799">MIVTYKVLLVQAQANGQILHEEELAFLADPGIPEAQATHTVITHNAAYQVDDLDAYDSECDELNTAKVALMANLSHYGSDLLSEKTEITSDSNIIPYSQYLIESQQLAVQNSNSFAQQEALILSSVEIDRLKQTLSDYLKEKESLMQTVSLLKDDFKKEESRNIDREIKAQQLEPKQYVGDIIEKTNPIVIHDSEETLMLAEESHSKMLLKQKDPIMLEKKVNTTPVNYAVLNQLSQDFEKQFVLQTELSAEQVVSRILWKFCENTLSSRPTNVERWDNSVSNQSAPSFDQLFELNELKAQSQEKDTIIKKLKERIKSLTGKQNEDKIKKDLKEIETIKIELDHRVTKLITENEHLKQTYKQLYDSIKPARIRSKEQCDDLINQVNLKSVEISDLNASLQEKVLVITALKDDLRKLKGKALVDNDVTKHPSDPEMLKIDVEPITPKLLNKQTAHSAYIKHTQEEATVLRDLVEHVKSKYPLDQSLESACRYAKLVQELLTNISKTCPSINNADGKLVAVTPKNKDKRVRFTEPVTSSGNTITKITSTSNLVSNKPMLSSTGVKPSTSASGSQPSGNTKKDKIRQTPSSTQKNKVEAHPRKVKSSLKNKDCVVQPKGTTHVQHSNLNVNSELKCVKCNGCRLSDNHDLCILDFINNVNARKKSKSVNKSSKRKVWKPTGKVFSNIRYIWRPTSRTFTLEGNACPLTRITTTTEVPLRKPTALENETPKHVLKSVSANKKEPSKSWGSIVSDVPSSSLDECMSSKLFSGIWILAALKILGYGDYQIGNVTISRVYYVEGLGDNLFSVGQFCDSNLEAEAVATACYTQNRSITRLHHDKIPYELLHEKPPDLSFLHVFGTLCYPTNDSENLVFDELCRGLRNSSSGPPNFMKRLLQQSGFRDSVQTLLSEHLAPVPTVSNSSPSSTTVDQDAPSPSNSQTTPETQSPILPNDVEEDNHDLDVAHMNNDPFFGITIPENNSEASSSDVIPTVVPVSTRLQLHEQALFSMQEELHEFDRLEVWELIPRPDKVMVITLKWIYNVKLDELGGILKNKARLVARGYRQEEGIDFEESFALVARLDAIRIFLAYAAYVNMIVYQMDVKTAFLNDILRE</sequence>
<dbReference type="EMBL" id="BQNB010020586">
    <property type="protein sequence ID" value="GJT97510.1"/>
    <property type="molecule type" value="Genomic_DNA"/>
</dbReference>
<accession>A0ABQ5IBW7</accession>
<comment type="caution">
    <text evidence="3">The sequence shown here is derived from an EMBL/GenBank/DDBJ whole genome shotgun (WGS) entry which is preliminary data.</text>
</comment>
<evidence type="ECO:0000313" key="4">
    <source>
        <dbReference type="Proteomes" id="UP001151760"/>
    </source>
</evidence>
<dbReference type="Pfam" id="PF07727">
    <property type="entry name" value="RVT_2"/>
    <property type="match status" value="1"/>
</dbReference>
<name>A0ABQ5IBW7_9ASTR</name>
<feature type="compositionally biased region" description="Low complexity" evidence="1">
    <location>
        <begin position="911"/>
        <end position="925"/>
    </location>
</feature>
<dbReference type="InterPro" id="IPR013103">
    <property type="entry name" value="RVT_2"/>
</dbReference>
<evidence type="ECO:0000256" key="1">
    <source>
        <dbReference type="SAM" id="MobiDB-lite"/>
    </source>
</evidence>
<reference evidence="3" key="2">
    <citation type="submission" date="2022-01" db="EMBL/GenBank/DDBJ databases">
        <authorList>
            <person name="Yamashiro T."/>
            <person name="Shiraishi A."/>
            <person name="Satake H."/>
            <person name="Nakayama K."/>
        </authorList>
    </citation>
    <scope>NUCLEOTIDE SEQUENCE</scope>
</reference>
<feature type="domain" description="Reverse transcriptase Ty1/copia-type" evidence="2">
    <location>
        <begin position="1016"/>
        <end position="1106"/>
    </location>
</feature>
<feature type="region of interest" description="Disordered" evidence="1">
    <location>
        <begin position="546"/>
        <end position="607"/>
    </location>
</feature>
<reference evidence="3" key="1">
    <citation type="journal article" date="2022" name="Int. J. Mol. Sci.">
        <title>Draft Genome of Tanacetum Coccineum: Genomic Comparison of Closely Related Tanacetum-Family Plants.</title>
        <authorList>
            <person name="Yamashiro T."/>
            <person name="Shiraishi A."/>
            <person name="Nakayama K."/>
            <person name="Satake H."/>
        </authorList>
    </citation>
    <scope>NUCLEOTIDE SEQUENCE</scope>
</reference>
<evidence type="ECO:0000313" key="3">
    <source>
        <dbReference type="EMBL" id="GJT97510.1"/>
    </source>
</evidence>
<organism evidence="3 4">
    <name type="scientific">Tanacetum coccineum</name>
    <dbReference type="NCBI Taxonomy" id="301880"/>
    <lineage>
        <taxon>Eukaryota</taxon>
        <taxon>Viridiplantae</taxon>
        <taxon>Streptophyta</taxon>
        <taxon>Embryophyta</taxon>
        <taxon>Tracheophyta</taxon>
        <taxon>Spermatophyta</taxon>
        <taxon>Magnoliopsida</taxon>
        <taxon>eudicotyledons</taxon>
        <taxon>Gunneridae</taxon>
        <taxon>Pentapetalae</taxon>
        <taxon>asterids</taxon>
        <taxon>campanulids</taxon>
        <taxon>Asterales</taxon>
        <taxon>Asteraceae</taxon>
        <taxon>Asteroideae</taxon>
        <taxon>Anthemideae</taxon>
        <taxon>Anthemidinae</taxon>
        <taxon>Tanacetum</taxon>
    </lineage>
</organism>
<evidence type="ECO:0000259" key="2">
    <source>
        <dbReference type="Pfam" id="PF07727"/>
    </source>
</evidence>
<gene>
    <name evidence="3" type="ORF">Tco_1093028</name>
</gene>
<dbReference type="Proteomes" id="UP001151760">
    <property type="component" value="Unassembled WGS sequence"/>
</dbReference>
<keyword evidence="4" id="KW-1185">Reference proteome</keyword>